<dbReference type="PANTHER" id="PTHR23278:SF19">
    <property type="entry name" value="OBSCURIN"/>
    <property type="match status" value="1"/>
</dbReference>
<evidence type="ECO:0000256" key="1">
    <source>
        <dbReference type="ARBA" id="ARBA00023157"/>
    </source>
</evidence>
<proteinExistence type="predicted"/>
<organism evidence="3 4">
    <name type="scientific">Araneus ventricosus</name>
    <name type="common">Orbweaver spider</name>
    <name type="synonym">Epeira ventricosa</name>
    <dbReference type="NCBI Taxonomy" id="182803"/>
    <lineage>
        <taxon>Eukaryota</taxon>
        <taxon>Metazoa</taxon>
        <taxon>Ecdysozoa</taxon>
        <taxon>Arthropoda</taxon>
        <taxon>Chelicerata</taxon>
        <taxon>Arachnida</taxon>
        <taxon>Araneae</taxon>
        <taxon>Araneomorphae</taxon>
        <taxon>Entelegynae</taxon>
        <taxon>Araneoidea</taxon>
        <taxon>Araneidae</taxon>
        <taxon>Araneus</taxon>
    </lineage>
</organism>
<feature type="domain" description="Ig-like" evidence="2">
    <location>
        <begin position="53"/>
        <end position="147"/>
    </location>
</feature>
<accession>A0A4Y2JCL1</accession>
<dbReference type="AlphaFoldDB" id="A0A4Y2JCL1"/>
<protein>
    <recommendedName>
        <fullName evidence="2">Ig-like domain-containing protein</fullName>
    </recommendedName>
</protein>
<dbReference type="PANTHER" id="PTHR23278">
    <property type="entry name" value="SIDESTEP PROTEIN"/>
    <property type="match status" value="1"/>
</dbReference>
<reference evidence="3 4" key="1">
    <citation type="journal article" date="2019" name="Sci. Rep.">
        <title>Orb-weaving spider Araneus ventricosus genome elucidates the spidroin gene catalogue.</title>
        <authorList>
            <person name="Kono N."/>
            <person name="Nakamura H."/>
            <person name="Ohtoshi R."/>
            <person name="Moran D.A.P."/>
            <person name="Shinohara A."/>
            <person name="Yoshida Y."/>
            <person name="Fujiwara M."/>
            <person name="Mori M."/>
            <person name="Tomita M."/>
            <person name="Arakawa K."/>
        </authorList>
    </citation>
    <scope>NUCLEOTIDE SEQUENCE [LARGE SCALE GENOMIC DNA]</scope>
</reference>
<dbReference type="EMBL" id="BGPR01003396">
    <property type="protein sequence ID" value="GBM87634.1"/>
    <property type="molecule type" value="Genomic_DNA"/>
</dbReference>
<sequence length="177" mass="19965">MIPCRLRVQGMLWCYVRTLTAYVSDLEDRGLMCLGQRGIRRKRGSEVVLSVRPISVKMEGGPRPMSAEKPVDIVCKSAGSKPPAVISWWMGSTRLKHNKDTVSADGNFTSSVLTFRPSIDDNGKQLTCRAENPLIAGSALDDTWDLEIHCKEALNEILPTFVKEKHEKEWECREIEF</sequence>
<dbReference type="InterPro" id="IPR013783">
    <property type="entry name" value="Ig-like_fold"/>
</dbReference>
<evidence type="ECO:0000313" key="3">
    <source>
        <dbReference type="EMBL" id="GBM87634.1"/>
    </source>
</evidence>
<keyword evidence="4" id="KW-1185">Reference proteome</keyword>
<evidence type="ECO:0000313" key="4">
    <source>
        <dbReference type="Proteomes" id="UP000499080"/>
    </source>
</evidence>
<dbReference type="InterPro" id="IPR036179">
    <property type="entry name" value="Ig-like_dom_sf"/>
</dbReference>
<keyword evidence="1" id="KW-1015">Disulfide bond</keyword>
<dbReference type="OrthoDB" id="6431884at2759"/>
<dbReference type="SUPFAM" id="SSF48726">
    <property type="entry name" value="Immunoglobulin"/>
    <property type="match status" value="1"/>
</dbReference>
<evidence type="ECO:0000259" key="2">
    <source>
        <dbReference type="PROSITE" id="PS50835"/>
    </source>
</evidence>
<dbReference type="InterPro" id="IPR007110">
    <property type="entry name" value="Ig-like_dom"/>
</dbReference>
<dbReference type="InterPro" id="IPR013162">
    <property type="entry name" value="CD80_C2-set"/>
</dbReference>
<dbReference type="PROSITE" id="PS50835">
    <property type="entry name" value="IG_LIKE"/>
    <property type="match status" value="1"/>
</dbReference>
<dbReference type="Pfam" id="PF08205">
    <property type="entry name" value="C2-set_2"/>
    <property type="match status" value="1"/>
</dbReference>
<comment type="caution">
    <text evidence="3">The sequence shown here is derived from an EMBL/GenBank/DDBJ whole genome shotgun (WGS) entry which is preliminary data.</text>
</comment>
<dbReference type="Gene3D" id="2.60.40.10">
    <property type="entry name" value="Immunoglobulins"/>
    <property type="match status" value="1"/>
</dbReference>
<dbReference type="Proteomes" id="UP000499080">
    <property type="component" value="Unassembled WGS sequence"/>
</dbReference>
<name>A0A4Y2JCL1_ARAVE</name>
<gene>
    <name evidence="3" type="ORF">AVEN_235170_1</name>
</gene>